<evidence type="ECO:0000313" key="3">
    <source>
        <dbReference type="WBParaSite" id="SBAD_0001088501-mRNA-1"/>
    </source>
</evidence>
<name>A0A183J3S1_9BILA</name>
<reference evidence="1 2" key="2">
    <citation type="submission" date="2018-11" db="EMBL/GenBank/DDBJ databases">
        <authorList>
            <consortium name="Pathogen Informatics"/>
        </authorList>
    </citation>
    <scope>NUCLEOTIDE SEQUENCE [LARGE SCALE GENOMIC DNA]</scope>
</reference>
<evidence type="ECO:0000313" key="1">
    <source>
        <dbReference type="EMBL" id="VDP32503.1"/>
    </source>
</evidence>
<dbReference type="Proteomes" id="UP000270296">
    <property type="component" value="Unassembled WGS sequence"/>
</dbReference>
<sequence length="138" mass="15533">MRTCRCRRRLLEGSVAATWIIRLVELEPFSMKTTTKTKVTAARWWFFALLAALAMPDRCRGCSQAVSTLCMCSDSISGITVNCVDKRISDVVKAIGNGPQVIELLQIHQAREPNLYRNIFSSLSIRRLDLSNSRISQV</sequence>
<protein>
    <submittedName>
        <fullName evidence="3">LRRNT domain-containing protein</fullName>
    </submittedName>
</protein>
<organism evidence="3">
    <name type="scientific">Soboliphyme baturini</name>
    <dbReference type="NCBI Taxonomy" id="241478"/>
    <lineage>
        <taxon>Eukaryota</taxon>
        <taxon>Metazoa</taxon>
        <taxon>Ecdysozoa</taxon>
        <taxon>Nematoda</taxon>
        <taxon>Enoplea</taxon>
        <taxon>Dorylaimia</taxon>
        <taxon>Dioctophymatida</taxon>
        <taxon>Dioctophymatoidea</taxon>
        <taxon>Soboliphymatidae</taxon>
        <taxon>Soboliphyme</taxon>
    </lineage>
</organism>
<dbReference type="EMBL" id="UZAM01014197">
    <property type="protein sequence ID" value="VDP32503.1"/>
    <property type="molecule type" value="Genomic_DNA"/>
</dbReference>
<reference evidence="3" key="1">
    <citation type="submission" date="2016-06" db="UniProtKB">
        <authorList>
            <consortium name="WormBaseParasite"/>
        </authorList>
    </citation>
    <scope>IDENTIFICATION</scope>
</reference>
<dbReference type="AlphaFoldDB" id="A0A183J3S1"/>
<evidence type="ECO:0000313" key="2">
    <source>
        <dbReference type="Proteomes" id="UP000270296"/>
    </source>
</evidence>
<gene>
    <name evidence="1" type="ORF">SBAD_LOCUS10518</name>
</gene>
<proteinExistence type="predicted"/>
<dbReference type="WBParaSite" id="SBAD_0001088501-mRNA-1">
    <property type="protein sequence ID" value="SBAD_0001088501-mRNA-1"/>
    <property type="gene ID" value="SBAD_0001088501"/>
</dbReference>
<keyword evidence="2" id="KW-1185">Reference proteome</keyword>
<accession>A0A183J3S1</accession>